<evidence type="ECO:0000313" key="3">
    <source>
        <dbReference type="Proteomes" id="UP001497623"/>
    </source>
</evidence>
<dbReference type="EMBL" id="CAXKWB010011048">
    <property type="protein sequence ID" value="CAL4099859.1"/>
    <property type="molecule type" value="Genomic_DNA"/>
</dbReference>
<protein>
    <submittedName>
        <fullName evidence="2">Uncharacterized protein</fullName>
    </submittedName>
</protein>
<keyword evidence="3" id="KW-1185">Reference proteome</keyword>
<feature type="chain" id="PRO_5043539482" evidence="1">
    <location>
        <begin position="20"/>
        <end position="262"/>
    </location>
</feature>
<reference evidence="2 3" key="1">
    <citation type="submission" date="2024-05" db="EMBL/GenBank/DDBJ databases">
        <authorList>
            <person name="Wallberg A."/>
        </authorList>
    </citation>
    <scope>NUCLEOTIDE SEQUENCE [LARGE SCALE GENOMIC DNA]</scope>
</reference>
<organism evidence="2 3">
    <name type="scientific">Meganyctiphanes norvegica</name>
    <name type="common">Northern krill</name>
    <name type="synonym">Thysanopoda norvegica</name>
    <dbReference type="NCBI Taxonomy" id="48144"/>
    <lineage>
        <taxon>Eukaryota</taxon>
        <taxon>Metazoa</taxon>
        <taxon>Ecdysozoa</taxon>
        <taxon>Arthropoda</taxon>
        <taxon>Crustacea</taxon>
        <taxon>Multicrustacea</taxon>
        <taxon>Malacostraca</taxon>
        <taxon>Eumalacostraca</taxon>
        <taxon>Eucarida</taxon>
        <taxon>Euphausiacea</taxon>
        <taxon>Euphausiidae</taxon>
        <taxon>Meganyctiphanes</taxon>
    </lineage>
</organism>
<evidence type="ECO:0000313" key="2">
    <source>
        <dbReference type="EMBL" id="CAL4099859.1"/>
    </source>
</evidence>
<proteinExistence type="predicted"/>
<name>A0AAV2QXF2_MEGNR</name>
<feature type="signal peptide" evidence="1">
    <location>
        <begin position="1"/>
        <end position="19"/>
    </location>
</feature>
<dbReference type="Gene3D" id="2.20.20.160">
    <property type="match status" value="1"/>
</dbReference>
<dbReference type="Proteomes" id="UP001497623">
    <property type="component" value="Unassembled WGS sequence"/>
</dbReference>
<dbReference type="AlphaFoldDB" id="A0AAV2QXF2"/>
<comment type="caution">
    <text evidence="2">The sequence shown here is derived from an EMBL/GenBank/DDBJ whole genome shotgun (WGS) entry which is preliminary data.</text>
</comment>
<keyword evidence="1" id="KW-0732">Signal</keyword>
<gene>
    <name evidence="2" type="ORF">MNOR_LOCUS16645</name>
</gene>
<sequence>MALVVCLLVATNMVVMASAMDWSAREVNTVERATQTKDLLSSLATSHLSKGTYLIFGTGRRSERDLPVCDNPLEACNLVHKRYWLKPITERFCRCEDRSECPLYFTNLSDSNAQHVSNRAQLQFCGGTLNDIKECVHNEPALEVRRVERKKDPFSMSKSAVEGYDTRSRLLCRCHWPHRWILQETQTPSPAEMIFLYTCQKLPECRRYEVCGSIRADTLESYYTCSCPVGHLCVFPGHPATTHTQSNLHFYGEAYTASCLPK</sequence>
<accession>A0AAV2QXF2</accession>
<evidence type="ECO:0000256" key="1">
    <source>
        <dbReference type="SAM" id="SignalP"/>
    </source>
</evidence>